<dbReference type="Proteomes" id="UP000054538">
    <property type="component" value="Unassembled WGS sequence"/>
</dbReference>
<dbReference type="OrthoDB" id="10501807at2759"/>
<sequence>MAAQLDQNATSVEQEVRAHYWHMIAAISKLILIKDCTKFNKTLMDNELCHLPPQGGIHKQHCVLKYDPAIEKTRIYEKGYLMDNNVVASDILLVAKRAAERAHTASKEVAAEKKVKVMAEKGKVNAQKQSEVPAQGGPSSLKIRVKRPRQKEVTCNDAEEPP</sequence>
<dbReference type="EMBL" id="KN827462">
    <property type="protein sequence ID" value="KIK76483.1"/>
    <property type="molecule type" value="Genomic_DNA"/>
</dbReference>
<dbReference type="InParanoid" id="A0A0D0CMI7"/>
<dbReference type="HOGENOM" id="CLU_1635942_0_0_1"/>
<evidence type="ECO:0000313" key="3">
    <source>
        <dbReference type="Proteomes" id="UP000054538"/>
    </source>
</evidence>
<name>A0A0D0CMI7_9AGAM</name>
<keyword evidence="3" id="KW-1185">Reference proteome</keyword>
<reference evidence="2 3" key="1">
    <citation type="submission" date="2014-04" db="EMBL/GenBank/DDBJ databases">
        <authorList>
            <consortium name="DOE Joint Genome Institute"/>
            <person name="Kuo A."/>
            <person name="Kohler A."/>
            <person name="Jargeat P."/>
            <person name="Nagy L.G."/>
            <person name="Floudas D."/>
            <person name="Copeland A."/>
            <person name="Barry K.W."/>
            <person name="Cichocki N."/>
            <person name="Veneault-Fourrey C."/>
            <person name="LaButti K."/>
            <person name="Lindquist E.A."/>
            <person name="Lipzen A."/>
            <person name="Lundell T."/>
            <person name="Morin E."/>
            <person name="Murat C."/>
            <person name="Sun H."/>
            <person name="Tunlid A."/>
            <person name="Henrissat B."/>
            <person name="Grigoriev I.V."/>
            <person name="Hibbett D.S."/>
            <person name="Martin F."/>
            <person name="Nordberg H.P."/>
            <person name="Cantor M.N."/>
            <person name="Hua S.X."/>
        </authorList>
    </citation>
    <scope>NUCLEOTIDE SEQUENCE [LARGE SCALE GENOMIC DNA]</scope>
    <source>
        <strain evidence="2 3">Ve08.2h10</strain>
    </source>
</reference>
<proteinExistence type="predicted"/>
<protein>
    <submittedName>
        <fullName evidence="2">Uncharacterized protein</fullName>
    </submittedName>
</protein>
<reference evidence="3" key="2">
    <citation type="submission" date="2015-01" db="EMBL/GenBank/DDBJ databases">
        <title>Evolutionary Origins and Diversification of the Mycorrhizal Mutualists.</title>
        <authorList>
            <consortium name="DOE Joint Genome Institute"/>
            <consortium name="Mycorrhizal Genomics Consortium"/>
            <person name="Kohler A."/>
            <person name="Kuo A."/>
            <person name="Nagy L.G."/>
            <person name="Floudas D."/>
            <person name="Copeland A."/>
            <person name="Barry K.W."/>
            <person name="Cichocki N."/>
            <person name="Veneault-Fourrey C."/>
            <person name="LaButti K."/>
            <person name="Lindquist E.A."/>
            <person name="Lipzen A."/>
            <person name="Lundell T."/>
            <person name="Morin E."/>
            <person name="Murat C."/>
            <person name="Riley R."/>
            <person name="Ohm R."/>
            <person name="Sun H."/>
            <person name="Tunlid A."/>
            <person name="Henrissat B."/>
            <person name="Grigoriev I.V."/>
            <person name="Hibbett D.S."/>
            <person name="Martin F."/>
        </authorList>
    </citation>
    <scope>NUCLEOTIDE SEQUENCE [LARGE SCALE GENOMIC DNA]</scope>
    <source>
        <strain evidence="3">Ve08.2h10</strain>
    </source>
</reference>
<evidence type="ECO:0000313" key="2">
    <source>
        <dbReference type="EMBL" id="KIK76483.1"/>
    </source>
</evidence>
<accession>A0A0D0CMI7</accession>
<gene>
    <name evidence="2" type="ORF">PAXRUDRAFT_28961</name>
</gene>
<evidence type="ECO:0000256" key="1">
    <source>
        <dbReference type="SAM" id="MobiDB-lite"/>
    </source>
</evidence>
<organism evidence="2 3">
    <name type="scientific">Paxillus rubicundulus Ve08.2h10</name>
    <dbReference type="NCBI Taxonomy" id="930991"/>
    <lineage>
        <taxon>Eukaryota</taxon>
        <taxon>Fungi</taxon>
        <taxon>Dikarya</taxon>
        <taxon>Basidiomycota</taxon>
        <taxon>Agaricomycotina</taxon>
        <taxon>Agaricomycetes</taxon>
        <taxon>Agaricomycetidae</taxon>
        <taxon>Boletales</taxon>
        <taxon>Paxilineae</taxon>
        <taxon>Paxillaceae</taxon>
        <taxon>Paxillus</taxon>
    </lineage>
</organism>
<dbReference type="AlphaFoldDB" id="A0A0D0CMI7"/>
<feature type="region of interest" description="Disordered" evidence="1">
    <location>
        <begin position="121"/>
        <end position="162"/>
    </location>
</feature>